<gene>
    <name evidence="1" type="ORF">Aam_034_134</name>
</gene>
<dbReference type="EMBL" id="BANC01000034">
    <property type="protein sequence ID" value="GAN79990.1"/>
    <property type="molecule type" value="Genomic_DNA"/>
</dbReference>
<dbReference type="AlphaFoldDB" id="A0A0D6PE01"/>
<reference evidence="1 2" key="1">
    <citation type="submission" date="2012-11" db="EMBL/GenBank/DDBJ databases">
        <title>Whole genome sequence of Acidocella aminolytica 101 = DSM 11237.</title>
        <authorList>
            <person name="Azuma Y."/>
            <person name="Higashiura N."/>
            <person name="Hirakawa H."/>
            <person name="Matsushita K."/>
        </authorList>
    </citation>
    <scope>NUCLEOTIDE SEQUENCE [LARGE SCALE GENOMIC DNA]</scope>
    <source>
        <strain evidence="2">101 / DSM 11237</strain>
    </source>
</reference>
<sequence length="76" mass="8248">MLAELALFSAAVYSLARFLSVAELCFVIKVICCSIELIESFSDLVCALIKPVMLVPVTELEADFPVALAAMLLRLV</sequence>
<name>A0A0D6PE01_9PROT</name>
<dbReference type="Proteomes" id="UP000032668">
    <property type="component" value="Unassembled WGS sequence"/>
</dbReference>
<organism evidence="1 2">
    <name type="scientific">Acidocella aminolytica 101 = DSM 11237</name>
    <dbReference type="NCBI Taxonomy" id="1120923"/>
    <lineage>
        <taxon>Bacteria</taxon>
        <taxon>Pseudomonadati</taxon>
        <taxon>Pseudomonadota</taxon>
        <taxon>Alphaproteobacteria</taxon>
        <taxon>Acetobacterales</taxon>
        <taxon>Acidocellaceae</taxon>
        <taxon>Acidocella</taxon>
    </lineage>
</organism>
<accession>A0A0D6PE01</accession>
<comment type="caution">
    <text evidence="1">The sequence shown here is derived from an EMBL/GenBank/DDBJ whole genome shotgun (WGS) entry which is preliminary data.</text>
</comment>
<proteinExistence type="predicted"/>
<keyword evidence="2" id="KW-1185">Reference proteome</keyword>
<protein>
    <submittedName>
        <fullName evidence="1">Uncharacterized protein</fullName>
    </submittedName>
</protein>
<evidence type="ECO:0000313" key="1">
    <source>
        <dbReference type="EMBL" id="GAN79990.1"/>
    </source>
</evidence>
<evidence type="ECO:0000313" key="2">
    <source>
        <dbReference type="Proteomes" id="UP000032668"/>
    </source>
</evidence>